<evidence type="ECO:0000313" key="1">
    <source>
        <dbReference type="EMBL" id="GAA3924870.1"/>
    </source>
</evidence>
<organism evidence="1 2">
    <name type="scientific">Litoribacillus peritrichatus</name>
    <dbReference type="NCBI Taxonomy" id="718191"/>
    <lineage>
        <taxon>Bacteria</taxon>
        <taxon>Pseudomonadati</taxon>
        <taxon>Pseudomonadota</taxon>
        <taxon>Gammaproteobacteria</taxon>
        <taxon>Oceanospirillales</taxon>
        <taxon>Oceanospirillaceae</taxon>
        <taxon>Litoribacillus</taxon>
    </lineage>
</organism>
<dbReference type="RefSeq" id="WP_344798305.1">
    <property type="nucleotide sequence ID" value="NZ_BAABBN010000007.1"/>
</dbReference>
<keyword evidence="2" id="KW-1185">Reference proteome</keyword>
<reference evidence="2" key="1">
    <citation type="journal article" date="2019" name="Int. J. Syst. Evol. Microbiol.">
        <title>The Global Catalogue of Microorganisms (GCM) 10K type strain sequencing project: providing services to taxonomists for standard genome sequencing and annotation.</title>
        <authorList>
            <consortium name="The Broad Institute Genomics Platform"/>
            <consortium name="The Broad Institute Genome Sequencing Center for Infectious Disease"/>
            <person name="Wu L."/>
            <person name="Ma J."/>
        </authorList>
    </citation>
    <scope>NUCLEOTIDE SEQUENCE [LARGE SCALE GENOMIC DNA]</scope>
    <source>
        <strain evidence="2">JCM 17551</strain>
    </source>
</reference>
<dbReference type="EMBL" id="BAABBN010000007">
    <property type="protein sequence ID" value="GAA3924870.1"/>
    <property type="molecule type" value="Genomic_DNA"/>
</dbReference>
<evidence type="ECO:0000313" key="2">
    <source>
        <dbReference type="Proteomes" id="UP001501565"/>
    </source>
</evidence>
<accession>A0ABP7MJS2</accession>
<dbReference type="Proteomes" id="UP001501565">
    <property type="component" value="Unassembled WGS sequence"/>
</dbReference>
<name>A0ABP7MJS2_9GAMM</name>
<proteinExistence type="predicted"/>
<gene>
    <name evidence="1" type="ORF">GCM10022277_20920</name>
</gene>
<protein>
    <submittedName>
        <fullName evidence="1">Uncharacterized protein</fullName>
    </submittedName>
</protein>
<comment type="caution">
    <text evidence="1">The sequence shown here is derived from an EMBL/GenBank/DDBJ whole genome shotgun (WGS) entry which is preliminary data.</text>
</comment>
<sequence length="124" mass="13715">MIHESNSDIIRSSQQHTLANGQPAESLGFHNGLRLVLSANTLAMFKDLESVEDPLGNGLIASTVLSEAQHLTHRQGQFIESYKAGFVRLIDDRALLVTPNHIQLFPCAQDALRNQNEIAKLELD</sequence>